<evidence type="ECO:0000313" key="11">
    <source>
        <dbReference type="EMBL" id="MBO8442710.1"/>
    </source>
</evidence>
<evidence type="ECO:0000256" key="4">
    <source>
        <dbReference type="ARBA" id="ARBA00022448"/>
    </source>
</evidence>
<proteinExistence type="inferred from homology"/>
<dbReference type="PANTHER" id="PTHR43823:SF3">
    <property type="entry name" value="MULTIDRUG EXPORT PROTEIN MEPA"/>
    <property type="match status" value="1"/>
</dbReference>
<keyword evidence="8 10" id="KW-0472">Membrane</keyword>
<dbReference type="GO" id="GO:0042910">
    <property type="term" value="F:xenobiotic transmembrane transporter activity"/>
    <property type="evidence" value="ECO:0007669"/>
    <property type="project" value="InterPro"/>
</dbReference>
<reference evidence="11" key="2">
    <citation type="journal article" date="2021" name="PeerJ">
        <title>Extensive microbial diversity within the chicken gut microbiome revealed by metagenomics and culture.</title>
        <authorList>
            <person name="Gilroy R."/>
            <person name="Ravi A."/>
            <person name="Getino M."/>
            <person name="Pursley I."/>
            <person name="Horton D.L."/>
            <person name="Alikhan N.F."/>
            <person name="Baker D."/>
            <person name="Gharbi K."/>
            <person name="Hall N."/>
            <person name="Watson M."/>
            <person name="Adriaenssens E.M."/>
            <person name="Foster-Nyarko E."/>
            <person name="Jarju S."/>
            <person name="Secka A."/>
            <person name="Antonio M."/>
            <person name="Oren A."/>
            <person name="Chaudhuri R.R."/>
            <person name="La Ragione R."/>
            <person name="Hildebrand F."/>
            <person name="Pallen M.J."/>
        </authorList>
    </citation>
    <scope>NUCLEOTIDE SEQUENCE</scope>
    <source>
        <strain evidence="11">11167</strain>
    </source>
</reference>
<keyword evidence="5" id="KW-1003">Cell membrane</keyword>
<feature type="transmembrane region" description="Helical" evidence="10">
    <location>
        <begin position="366"/>
        <end position="382"/>
    </location>
</feature>
<comment type="subcellular location">
    <subcellularLocation>
        <location evidence="1">Cell membrane</location>
        <topology evidence="1">Multi-pass membrane protein</topology>
    </subcellularLocation>
</comment>
<evidence type="ECO:0000256" key="2">
    <source>
        <dbReference type="ARBA" id="ARBA00008417"/>
    </source>
</evidence>
<feature type="transmembrane region" description="Helical" evidence="10">
    <location>
        <begin position="106"/>
        <end position="125"/>
    </location>
</feature>
<feature type="transmembrane region" description="Helical" evidence="10">
    <location>
        <begin position="145"/>
        <end position="166"/>
    </location>
</feature>
<sequence length="461" mass="48921">MESNAEEALRRAHYRKMTETPVEKLVTKLAIPTIVSMLVSSLYNMADTYFVSQLGTSAAGAVGVVFSIMAIIQAVGFTIGMGGGVISSRQLGAREVDKAGSTASSAFFLSLALGILLAVFGLAFNRPLMGLLGATDTILPYAQAYASYIFVGCPFMCASFVMNNLLRSEGKAAFAMVGITAGGVLNIVLDPIFIFTLGLGTAGAAIATSLSQFVSFCILLSIFLMGKSSLRLSIRLVSTRPSMYTGIVKMGLPSLSRQGLASIATVALNVSAAAFGDAALAAMSITGRITFFLFSTLLGFGQGYQPVCSFNWGAGKYGRVEEAARFTCRAGTIMIAVLSAICLIFARSLTSAFVSDDPDVIRMGTLALQSQCIALALTGLNVTTNMSLQGSGKYAQATFLALCRQGLFFIPLVIMLPRVIGLYGVLFAQAVSDVLTFFTSIHFYRSFLEELRLRAKKEPFA</sequence>
<evidence type="ECO:0000256" key="6">
    <source>
        <dbReference type="ARBA" id="ARBA00022692"/>
    </source>
</evidence>
<dbReference type="GO" id="GO:0015297">
    <property type="term" value="F:antiporter activity"/>
    <property type="evidence" value="ECO:0007669"/>
    <property type="project" value="InterPro"/>
</dbReference>
<dbReference type="CDD" id="cd13143">
    <property type="entry name" value="MATE_MepA_like"/>
    <property type="match status" value="1"/>
</dbReference>
<feature type="transmembrane region" description="Helical" evidence="10">
    <location>
        <begin position="173"/>
        <end position="196"/>
    </location>
</feature>
<keyword evidence="6 10" id="KW-0812">Transmembrane</keyword>
<reference evidence="11" key="1">
    <citation type="submission" date="2020-10" db="EMBL/GenBank/DDBJ databases">
        <authorList>
            <person name="Gilroy R."/>
        </authorList>
    </citation>
    <scope>NUCLEOTIDE SEQUENCE</scope>
    <source>
        <strain evidence="11">11167</strain>
    </source>
</reference>
<dbReference type="InterPro" id="IPR051327">
    <property type="entry name" value="MATE_MepA_subfamily"/>
</dbReference>
<keyword evidence="9" id="KW-0046">Antibiotic resistance</keyword>
<dbReference type="EMBL" id="JADIMU010000019">
    <property type="protein sequence ID" value="MBO8442710.1"/>
    <property type="molecule type" value="Genomic_DNA"/>
</dbReference>
<dbReference type="AlphaFoldDB" id="A0A9D9H6C2"/>
<organism evidence="11 12">
    <name type="scientific">Candidatus Aphodenecus pullistercoris</name>
    <dbReference type="NCBI Taxonomy" id="2840669"/>
    <lineage>
        <taxon>Bacteria</taxon>
        <taxon>Pseudomonadati</taxon>
        <taxon>Spirochaetota</taxon>
        <taxon>Spirochaetia</taxon>
        <taxon>Spirochaetales</taxon>
        <taxon>Candidatus Aphodenecus</taxon>
    </lineage>
</organism>
<evidence type="ECO:0000256" key="9">
    <source>
        <dbReference type="ARBA" id="ARBA00023251"/>
    </source>
</evidence>
<accession>A0A9D9H6C2</accession>
<keyword evidence="4" id="KW-0813">Transport</keyword>
<dbReference type="GO" id="GO:0005886">
    <property type="term" value="C:plasma membrane"/>
    <property type="evidence" value="ECO:0007669"/>
    <property type="project" value="UniProtKB-SubCell"/>
</dbReference>
<dbReference type="InterPro" id="IPR048279">
    <property type="entry name" value="MdtK-like"/>
</dbReference>
<feature type="transmembrane region" description="Helical" evidence="10">
    <location>
        <begin position="58"/>
        <end position="86"/>
    </location>
</feature>
<comment type="similarity">
    <text evidence="2">Belongs to the multi antimicrobial extrusion (MATE) (TC 2.A.66.1) family. MepA subfamily.</text>
</comment>
<protein>
    <recommendedName>
        <fullName evidence="3">Multidrug export protein MepA</fullName>
    </recommendedName>
</protein>
<evidence type="ECO:0000256" key="5">
    <source>
        <dbReference type="ARBA" id="ARBA00022475"/>
    </source>
</evidence>
<evidence type="ECO:0000256" key="3">
    <source>
        <dbReference type="ARBA" id="ARBA00022106"/>
    </source>
</evidence>
<gene>
    <name evidence="11" type="ORF">IAC42_02970</name>
</gene>
<dbReference type="Proteomes" id="UP000823633">
    <property type="component" value="Unassembled WGS sequence"/>
</dbReference>
<feature type="transmembrane region" description="Helical" evidence="10">
    <location>
        <begin position="291"/>
        <end position="314"/>
    </location>
</feature>
<feature type="transmembrane region" description="Helical" evidence="10">
    <location>
        <begin position="326"/>
        <end position="346"/>
    </location>
</feature>
<dbReference type="InterPro" id="IPR045070">
    <property type="entry name" value="MATE_MepA-like"/>
</dbReference>
<dbReference type="GO" id="GO:0046677">
    <property type="term" value="P:response to antibiotic"/>
    <property type="evidence" value="ECO:0007669"/>
    <property type="project" value="UniProtKB-KW"/>
</dbReference>
<name>A0A9D9H6C2_9SPIR</name>
<evidence type="ECO:0000256" key="8">
    <source>
        <dbReference type="ARBA" id="ARBA00023136"/>
    </source>
</evidence>
<evidence type="ECO:0000313" key="12">
    <source>
        <dbReference type="Proteomes" id="UP000823633"/>
    </source>
</evidence>
<dbReference type="InterPro" id="IPR002528">
    <property type="entry name" value="MATE_fam"/>
</dbReference>
<dbReference type="PIRSF" id="PIRSF006603">
    <property type="entry name" value="DinF"/>
    <property type="match status" value="1"/>
</dbReference>
<dbReference type="NCBIfam" id="TIGR00797">
    <property type="entry name" value="matE"/>
    <property type="match status" value="1"/>
</dbReference>
<evidence type="ECO:0000256" key="7">
    <source>
        <dbReference type="ARBA" id="ARBA00022989"/>
    </source>
</evidence>
<dbReference type="PANTHER" id="PTHR43823">
    <property type="entry name" value="SPORULATION PROTEIN YKVU"/>
    <property type="match status" value="1"/>
</dbReference>
<keyword evidence="7 10" id="KW-1133">Transmembrane helix</keyword>
<feature type="transmembrane region" description="Helical" evidence="10">
    <location>
        <begin position="259"/>
        <end position="285"/>
    </location>
</feature>
<comment type="caution">
    <text evidence="11">The sequence shown here is derived from an EMBL/GenBank/DDBJ whole genome shotgun (WGS) entry which is preliminary data.</text>
</comment>
<feature type="transmembrane region" description="Helical" evidence="10">
    <location>
        <begin position="202"/>
        <end position="225"/>
    </location>
</feature>
<evidence type="ECO:0000256" key="10">
    <source>
        <dbReference type="SAM" id="Phobius"/>
    </source>
</evidence>
<feature type="transmembrane region" description="Helical" evidence="10">
    <location>
        <begin position="25"/>
        <end position="46"/>
    </location>
</feature>
<evidence type="ECO:0000256" key="1">
    <source>
        <dbReference type="ARBA" id="ARBA00004651"/>
    </source>
</evidence>
<dbReference type="Pfam" id="PF01554">
    <property type="entry name" value="MatE"/>
    <property type="match status" value="2"/>
</dbReference>